<evidence type="ECO:0000313" key="3">
    <source>
        <dbReference type="Proteomes" id="UP001176961"/>
    </source>
</evidence>
<dbReference type="AlphaFoldDB" id="A0AA36GMH0"/>
<sequence length="248" mass="28243">MTPSSKGHKPRSYEMLRHKPYRTHGRTLVRQHRLWLSSAVGQRIDGILQYLHVLLNGLQQRSPILLVQTNTRPTPLPPYLKASYLIASLHGAAREKIDELTAAQRENYDTVIAHLKNYYEGPHLANMARRALAKCKQEESEPAAGASVSHAPPHRDPAEANIRSLSHSRMDGSRYDSVSNPLDEEMDTFKSAPVPRPRQPKLTYPKKHSTQMDPTASVLPRMRTSHHCYRQWAFPVQARRAQIYPVQP</sequence>
<comment type="caution">
    <text evidence="2">The sequence shown here is derived from an EMBL/GenBank/DDBJ whole genome shotgun (WGS) entry which is preliminary data.</text>
</comment>
<evidence type="ECO:0000256" key="1">
    <source>
        <dbReference type="SAM" id="MobiDB-lite"/>
    </source>
</evidence>
<dbReference type="EMBL" id="CATQJL010000112">
    <property type="protein sequence ID" value="CAJ0594790.1"/>
    <property type="molecule type" value="Genomic_DNA"/>
</dbReference>
<gene>
    <name evidence="2" type="ORF">CYNAS_LOCUS6773</name>
</gene>
<evidence type="ECO:0000313" key="2">
    <source>
        <dbReference type="EMBL" id="CAJ0594790.1"/>
    </source>
</evidence>
<keyword evidence="3" id="KW-1185">Reference proteome</keyword>
<dbReference type="Proteomes" id="UP001176961">
    <property type="component" value="Unassembled WGS sequence"/>
</dbReference>
<feature type="region of interest" description="Disordered" evidence="1">
    <location>
        <begin position="135"/>
        <end position="214"/>
    </location>
</feature>
<protein>
    <submittedName>
        <fullName evidence="2">Uncharacterized protein</fullName>
    </submittedName>
</protein>
<accession>A0AA36GMH0</accession>
<reference evidence="2" key="1">
    <citation type="submission" date="2023-07" db="EMBL/GenBank/DDBJ databases">
        <authorList>
            <consortium name="CYATHOMIX"/>
        </authorList>
    </citation>
    <scope>NUCLEOTIDE SEQUENCE</scope>
    <source>
        <strain evidence="2">N/A</strain>
    </source>
</reference>
<organism evidence="2 3">
    <name type="scientific">Cylicocyclus nassatus</name>
    <name type="common">Nematode worm</name>
    <dbReference type="NCBI Taxonomy" id="53992"/>
    <lineage>
        <taxon>Eukaryota</taxon>
        <taxon>Metazoa</taxon>
        <taxon>Ecdysozoa</taxon>
        <taxon>Nematoda</taxon>
        <taxon>Chromadorea</taxon>
        <taxon>Rhabditida</taxon>
        <taxon>Rhabditina</taxon>
        <taxon>Rhabditomorpha</taxon>
        <taxon>Strongyloidea</taxon>
        <taxon>Strongylidae</taxon>
        <taxon>Cylicocyclus</taxon>
    </lineage>
</organism>
<proteinExistence type="predicted"/>
<name>A0AA36GMH0_CYLNA</name>